<evidence type="ECO:0000313" key="3">
    <source>
        <dbReference type="Proteomes" id="UP000006681"/>
    </source>
</evidence>
<keyword evidence="1" id="KW-0472">Membrane</keyword>
<organism evidence="2 3">
    <name type="scientific">Vulcanisaeta distributa (strain DSM 14429 / JCM 11212 / NBRC 100878 / IC-017)</name>
    <dbReference type="NCBI Taxonomy" id="572478"/>
    <lineage>
        <taxon>Archaea</taxon>
        <taxon>Thermoproteota</taxon>
        <taxon>Thermoprotei</taxon>
        <taxon>Thermoproteales</taxon>
        <taxon>Thermoproteaceae</taxon>
        <taxon>Vulcanisaeta</taxon>
    </lineage>
</organism>
<name>E1QS94_VULDI</name>
<keyword evidence="1" id="KW-0812">Transmembrane</keyword>
<keyword evidence="1" id="KW-1133">Transmembrane helix</keyword>
<reference evidence="2 3" key="1">
    <citation type="journal article" date="2010" name="Stand. Genomic Sci.">
        <title>Complete genome sequence of Vulcanisaeta distributa type strain (IC-017).</title>
        <authorList>
            <person name="Mavromatis K."/>
            <person name="Sikorski J."/>
            <person name="Pabst E."/>
            <person name="Teshima H."/>
            <person name="Lapidus A."/>
            <person name="Lucas S."/>
            <person name="Nolan M."/>
            <person name="Glavina Del Rio T."/>
            <person name="Cheng J.F."/>
            <person name="Bruce D."/>
            <person name="Goodwin L."/>
            <person name="Pitluck S."/>
            <person name="Liolios K."/>
            <person name="Ivanova N."/>
            <person name="Mikhailova N."/>
            <person name="Pati A."/>
            <person name="Chen A."/>
            <person name="Palaniappan K."/>
            <person name="Land M."/>
            <person name="Hauser L."/>
            <person name="Chang Y.J."/>
            <person name="Jeffries C.D."/>
            <person name="Rohde M."/>
            <person name="Spring S."/>
            <person name="Goker M."/>
            <person name="Wirth R."/>
            <person name="Woyke T."/>
            <person name="Bristow J."/>
            <person name="Eisen J.A."/>
            <person name="Markowitz V."/>
            <person name="Hugenholtz P."/>
            <person name="Klenk H.P."/>
            <person name="Kyrpides N.C."/>
        </authorList>
    </citation>
    <scope>NUCLEOTIDE SEQUENCE [LARGE SCALE GENOMIC DNA]</scope>
    <source>
        <strain evidence="3">DSM 14429 / JCM 11212 / NBRC 100878 / IC-017</strain>
    </source>
</reference>
<evidence type="ECO:0000256" key="1">
    <source>
        <dbReference type="SAM" id="Phobius"/>
    </source>
</evidence>
<dbReference type="EMBL" id="CP002100">
    <property type="protein sequence ID" value="ADN49487.1"/>
    <property type="molecule type" value="Genomic_DNA"/>
</dbReference>
<evidence type="ECO:0000313" key="2">
    <source>
        <dbReference type="EMBL" id="ADN49487.1"/>
    </source>
</evidence>
<protein>
    <submittedName>
        <fullName evidence="2">Uncharacterized protein</fullName>
    </submittedName>
</protein>
<dbReference type="OrthoDB" id="383994at2157"/>
<sequence>MGLAYEVGIKWKVVGIIGIIAIIVLALIIASPHVKPLQLIARSLGLVQTQTIYVPVNHTVYVNQTIVKYVNQTVPVYINRTVYVYVPTFNSSDLNSLIEYVGKAEGTGWCWARLIALPNGTVWLVNVWIAPVSLARVSGLFKIWPYSNWNSTYGIKDVTPYTFPIVVPINNSLNVIDLETSDYVVISNATLNYPMPNYTVVLMATPATIFVVGNRTGFGPTSMMELASSTVSNGELQLMQYYTAGIVTIGNELVNATLPLNRTYFGYMPALASWTYFTEAGQLVSLLSPFNDVLVPCRVDVIYVANPQLALNITVPYPDIVSSYFGYWHIGEFSPSGDPYATTFGYWIWGVNATPINITW</sequence>
<dbReference type="RefSeq" id="WP_013335212.1">
    <property type="nucleotide sequence ID" value="NC_014537.1"/>
</dbReference>
<dbReference type="GeneID" id="9750986"/>
<proteinExistence type="predicted"/>
<reference evidence="3" key="2">
    <citation type="journal article" date="2010" name="Stand. Genomic Sci.">
        <title>Complete genome sequence of Vulcanisaeta distributa type strain (IC-017T).</title>
        <authorList>
            <person name="Mavromatis K."/>
            <person name="Sikorski J."/>
            <person name="Pabst E."/>
            <person name="Teshima H."/>
            <person name="Lapidus A."/>
            <person name="Lucas S."/>
            <person name="Nolan M."/>
            <person name="Glavina Del Rio T."/>
            <person name="Cheng J."/>
            <person name="Bruce D."/>
            <person name="Goodwin L."/>
            <person name="Pitluck S."/>
            <person name="Liolios K."/>
            <person name="Ivanova N."/>
            <person name="Mikhailova N."/>
            <person name="Pati A."/>
            <person name="Chen A."/>
            <person name="Palaniappan K."/>
            <person name="Land M."/>
            <person name="Hauser L."/>
            <person name="Chang Y."/>
            <person name="Jeffries C."/>
            <person name="Rohde M."/>
            <person name="Spring S."/>
            <person name="Goker M."/>
            <person name="Wirth R."/>
            <person name="Woyke T."/>
            <person name="Bristow J."/>
            <person name="Eisen J."/>
            <person name="Markowitz V."/>
            <person name="Hugenholtz P."/>
            <person name="Klenk H."/>
            <person name="Kyrpides N."/>
        </authorList>
    </citation>
    <scope>NUCLEOTIDE SEQUENCE [LARGE SCALE GENOMIC DNA]</scope>
    <source>
        <strain evidence="3">DSM 14429 / JCM 11212 / NBRC 100878 / IC-017</strain>
    </source>
</reference>
<feature type="transmembrane region" description="Helical" evidence="1">
    <location>
        <begin position="12"/>
        <end position="30"/>
    </location>
</feature>
<dbReference type="Proteomes" id="UP000006681">
    <property type="component" value="Chromosome"/>
</dbReference>
<gene>
    <name evidence="2" type="ordered locus">Vdis_0072</name>
</gene>
<keyword evidence="3" id="KW-1185">Reference proteome</keyword>
<accession>E1QS94</accession>
<dbReference type="KEGG" id="vdi:Vdis_0072"/>
<dbReference type="AlphaFoldDB" id="E1QS94"/>
<dbReference type="HOGENOM" id="CLU_791361_0_0_2"/>